<dbReference type="Pfam" id="PF20431">
    <property type="entry name" value="E_motif"/>
    <property type="match status" value="1"/>
</dbReference>
<dbReference type="Gene3D" id="1.25.40.10">
    <property type="entry name" value="Tetratricopeptide repeat domain"/>
    <property type="match status" value="2"/>
</dbReference>
<dbReference type="EMBL" id="AWWV01006162">
    <property type="protein sequence ID" value="OMP02824.1"/>
    <property type="molecule type" value="Genomic_DNA"/>
</dbReference>
<dbReference type="GO" id="GO:0009451">
    <property type="term" value="P:RNA modification"/>
    <property type="evidence" value="ECO:0007669"/>
    <property type="project" value="InterPro"/>
</dbReference>
<sequence length="247" mass="27424">MVCGDDGIGFAREVFDEMGERNVVSWNSLLAGYIRCGDVDMARRVFDEMPERNVVSWTTMVAGFARNGKCKQALSYFNQMRRARVELDQVALLAALSACAELGFLDEAFELIKTMPVKPNDAVCGALLGGCQIHKNADLASQVAEKLVAELDPNHAAGYLVLLSNVYATAKRWQDVANVRQKMIEMGVKKPVGRSWVQIDGAVQYFISGDNTNKHASSIYDMLWQVTRQAKQEGYEPDTSEIISNME</sequence>
<dbReference type="Gramene" id="OMP02824">
    <property type="protein sequence ID" value="OMP02824"/>
    <property type="gene ID" value="CCACVL1_02685"/>
</dbReference>
<keyword evidence="4" id="KW-1185">Reference proteome</keyword>
<name>A0A1R3K6Z2_COCAP</name>
<proteinExistence type="predicted"/>
<gene>
    <name evidence="3" type="ORF">CCACVL1_02685</name>
</gene>
<dbReference type="InterPro" id="IPR046848">
    <property type="entry name" value="E_motif"/>
</dbReference>
<dbReference type="GO" id="GO:0048731">
    <property type="term" value="P:system development"/>
    <property type="evidence" value="ECO:0007669"/>
    <property type="project" value="UniProtKB-ARBA"/>
</dbReference>
<dbReference type="OMA" id="IMHHVER"/>
<dbReference type="Pfam" id="PF01535">
    <property type="entry name" value="PPR"/>
    <property type="match status" value="2"/>
</dbReference>
<dbReference type="Pfam" id="PF13041">
    <property type="entry name" value="PPR_2"/>
    <property type="match status" value="1"/>
</dbReference>
<dbReference type="InterPro" id="IPR046960">
    <property type="entry name" value="PPR_At4g14850-like_plant"/>
</dbReference>
<keyword evidence="1" id="KW-0677">Repeat</keyword>
<dbReference type="Proteomes" id="UP000188268">
    <property type="component" value="Unassembled WGS sequence"/>
</dbReference>
<dbReference type="FunFam" id="1.25.40.10:FF:000125">
    <property type="entry name" value="Pentatricopeptide repeat-containing protein"/>
    <property type="match status" value="1"/>
</dbReference>
<evidence type="ECO:0000256" key="2">
    <source>
        <dbReference type="PROSITE-ProRule" id="PRU00708"/>
    </source>
</evidence>
<accession>A0A1R3K6Z2</accession>
<evidence type="ECO:0000313" key="4">
    <source>
        <dbReference type="Proteomes" id="UP000188268"/>
    </source>
</evidence>
<dbReference type="STRING" id="210143.A0A1R3K6Z2"/>
<comment type="caution">
    <text evidence="3">The sequence shown here is derived from an EMBL/GenBank/DDBJ whole genome shotgun (WGS) entry which is preliminary data.</text>
</comment>
<feature type="repeat" description="PPR" evidence="2">
    <location>
        <begin position="22"/>
        <end position="56"/>
    </location>
</feature>
<organism evidence="3 4">
    <name type="scientific">Corchorus capsularis</name>
    <name type="common">Jute</name>
    <dbReference type="NCBI Taxonomy" id="210143"/>
    <lineage>
        <taxon>Eukaryota</taxon>
        <taxon>Viridiplantae</taxon>
        <taxon>Streptophyta</taxon>
        <taxon>Embryophyta</taxon>
        <taxon>Tracheophyta</taxon>
        <taxon>Spermatophyta</taxon>
        <taxon>Magnoliopsida</taxon>
        <taxon>eudicotyledons</taxon>
        <taxon>Gunneridae</taxon>
        <taxon>Pentapetalae</taxon>
        <taxon>rosids</taxon>
        <taxon>malvids</taxon>
        <taxon>Malvales</taxon>
        <taxon>Malvaceae</taxon>
        <taxon>Grewioideae</taxon>
        <taxon>Apeibeae</taxon>
        <taxon>Corchorus</taxon>
    </lineage>
</organism>
<evidence type="ECO:0000256" key="1">
    <source>
        <dbReference type="ARBA" id="ARBA00022737"/>
    </source>
</evidence>
<evidence type="ECO:0008006" key="5">
    <source>
        <dbReference type="Google" id="ProtNLM"/>
    </source>
</evidence>
<dbReference type="NCBIfam" id="TIGR00756">
    <property type="entry name" value="PPR"/>
    <property type="match status" value="2"/>
</dbReference>
<protein>
    <recommendedName>
        <fullName evidence="5">Pentatricopeptide repeat-containing protein</fullName>
    </recommendedName>
</protein>
<reference evidence="3 4" key="1">
    <citation type="submission" date="2013-09" db="EMBL/GenBank/DDBJ databases">
        <title>Corchorus capsularis genome sequencing.</title>
        <authorList>
            <person name="Alam M."/>
            <person name="Haque M.S."/>
            <person name="Islam M.S."/>
            <person name="Emdad E.M."/>
            <person name="Islam M.M."/>
            <person name="Ahmed B."/>
            <person name="Halim A."/>
            <person name="Hossen Q.M.M."/>
            <person name="Hossain M.Z."/>
            <person name="Ahmed R."/>
            <person name="Khan M.M."/>
            <person name="Islam R."/>
            <person name="Rashid M.M."/>
            <person name="Khan S.A."/>
            <person name="Rahman M.S."/>
            <person name="Alam M."/>
        </authorList>
    </citation>
    <scope>NUCLEOTIDE SEQUENCE [LARGE SCALE GENOMIC DNA]</scope>
    <source>
        <strain evidence="4">cv. CVL-1</strain>
        <tissue evidence="3">Whole seedling</tissue>
    </source>
</reference>
<dbReference type="AlphaFoldDB" id="A0A1R3K6Z2"/>
<dbReference type="GO" id="GO:0003723">
    <property type="term" value="F:RNA binding"/>
    <property type="evidence" value="ECO:0007669"/>
    <property type="project" value="InterPro"/>
</dbReference>
<dbReference type="SUPFAM" id="SSF48452">
    <property type="entry name" value="TPR-like"/>
    <property type="match status" value="1"/>
</dbReference>
<dbReference type="PROSITE" id="PS51375">
    <property type="entry name" value="PPR"/>
    <property type="match status" value="1"/>
</dbReference>
<dbReference type="InterPro" id="IPR011990">
    <property type="entry name" value="TPR-like_helical_dom_sf"/>
</dbReference>
<dbReference type="PANTHER" id="PTHR47926:SF526">
    <property type="entry name" value="PENTACOTRIPEPTIDE-REPEAT REGION OF PRORP DOMAIN-CONTAINING PROTEIN"/>
    <property type="match status" value="1"/>
</dbReference>
<evidence type="ECO:0000313" key="3">
    <source>
        <dbReference type="EMBL" id="OMP02824.1"/>
    </source>
</evidence>
<dbReference type="InterPro" id="IPR002885">
    <property type="entry name" value="PPR_rpt"/>
</dbReference>
<dbReference type="OrthoDB" id="185373at2759"/>
<dbReference type="PANTHER" id="PTHR47926">
    <property type="entry name" value="PENTATRICOPEPTIDE REPEAT-CONTAINING PROTEIN"/>
    <property type="match status" value="1"/>
</dbReference>